<organism evidence="1 2">
    <name type="scientific">Neolewinella xylanilytica</name>
    <dbReference type="NCBI Taxonomy" id="1514080"/>
    <lineage>
        <taxon>Bacteria</taxon>
        <taxon>Pseudomonadati</taxon>
        <taxon>Bacteroidota</taxon>
        <taxon>Saprospiria</taxon>
        <taxon>Saprospirales</taxon>
        <taxon>Lewinellaceae</taxon>
        <taxon>Neolewinella</taxon>
    </lineage>
</organism>
<evidence type="ECO:0000313" key="1">
    <source>
        <dbReference type="EMBL" id="PPK88295.1"/>
    </source>
</evidence>
<name>A0A2S6I9X0_9BACT</name>
<sequence>MPNQYLNWSIIFSALFFLFSPISTVTAQQRLDLGVVGGPEVNFVGSEPRQSELSRIQTIGEAGTAVGYFLGAYLEYEVLGGLYVRGGLNYSRKRYSYAVSRGLPERGDVSYGQNRIVYTAIEVPLAILYRFPYLPNNDRFLVGLGGVADRWVGDPQVKTDFLPGSADRSYIREAHRSVNFFIGYDHYLSDRFVIGIEPYLSYSPTEFLFETETISANRVQGGIAVRIRFDN</sequence>
<dbReference type="OrthoDB" id="1491858at2"/>
<dbReference type="RefSeq" id="WP_104418850.1">
    <property type="nucleotide sequence ID" value="NZ_PTJC01000005.1"/>
</dbReference>
<protein>
    <recommendedName>
        <fullName evidence="3">Outer membrane protein with beta-barrel domain</fullName>
    </recommendedName>
</protein>
<gene>
    <name evidence="1" type="ORF">CLV84_1260</name>
</gene>
<dbReference type="Proteomes" id="UP000237662">
    <property type="component" value="Unassembled WGS sequence"/>
</dbReference>
<dbReference type="AlphaFoldDB" id="A0A2S6I9X0"/>
<reference evidence="1 2" key="1">
    <citation type="submission" date="2018-02" db="EMBL/GenBank/DDBJ databases">
        <title>Genomic Encyclopedia of Archaeal and Bacterial Type Strains, Phase II (KMG-II): from individual species to whole genera.</title>
        <authorList>
            <person name="Goeker M."/>
        </authorList>
    </citation>
    <scope>NUCLEOTIDE SEQUENCE [LARGE SCALE GENOMIC DNA]</scope>
    <source>
        <strain evidence="1 2">DSM 29526</strain>
    </source>
</reference>
<keyword evidence="2" id="KW-1185">Reference proteome</keyword>
<accession>A0A2S6I9X0</accession>
<proteinExistence type="predicted"/>
<evidence type="ECO:0008006" key="3">
    <source>
        <dbReference type="Google" id="ProtNLM"/>
    </source>
</evidence>
<comment type="caution">
    <text evidence="1">The sequence shown here is derived from an EMBL/GenBank/DDBJ whole genome shotgun (WGS) entry which is preliminary data.</text>
</comment>
<dbReference type="EMBL" id="PTJC01000005">
    <property type="protein sequence ID" value="PPK88295.1"/>
    <property type="molecule type" value="Genomic_DNA"/>
</dbReference>
<evidence type="ECO:0000313" key="2">
    <source>
        <dbReference type="Proteomes" id="UP000237662"/>
    </source>
</evidence>